<accession>A0A0F9SU44</accession>
<protein>
    <submittedName>
        <fullName evidence="1">Uncharacterized protein</fullName>
    </submittedName>
</protein>
<sequence>MPDADSDLDEYGMAKADKISKDEDILARVKKAKEYVDQAVEVCEQIFVKNKDELILAALKAVENTATDLKFEAWDIYNDIKCAMRGLEPAWDIVEEGRRTYLGTRQIPTIEGE</sequence>
<gene>
    <name evidence="1" type="ORF">LCGC14_0811090</name>
</gene>
<dbReference type="EMBL" id="LAZR01002232">
    <property type="protein sequence ID" value="KKN32723.1"/>
    <property type="molecule type" value="Genomic_DNA"/>
</dbReference>
<evidence type="ECO:0000313" key="1">
    <source>
        <dbReference type="EMBL" id="KKN32723.1"/>
    </source>
</evidence>
<name>A0A0F9SU44_9ZZZZ</name>
<comment type="caution">
    <text evidence="1">The sequence shown here is derived from an EMBL/GenBank/DDBJ whole genome shotgun (WGS) entry which is preliminary data.</text>
</comment>
<proteinExistence type="predicted"/>
<dbReference type="AlphaFoldDB" id="A0A0F9SU44"/>
<organism evidence="1">
    <name type="scientific">marine sediment metagenome</name>
    <dbReference type="NCBI Taxonomy" id="412755"/>
    <lineage>
        <taxon>unclassified sequences</taxon>
        <taxon>metagenomes</taxon>
        <taxon>ecological metagenomes</taxon>
    </lineage>
</organism>
<reference evidence="1" key="1">
    <citation type="journal article" date="2015" name="Nature">
        <title>Complex archaea that bridge the gap between prokaryotes and eukaryotes.</title>
        <authorList>
            <person name="Spang A."/>
            <person name="Saw J.H."/>
            <person name="Jorgensen S.L."/>
            <person name="Zaremba-Niedzwiedzka K."/>
            <person name="Martijn J."/>
            <person name="Lind A.E."/>
            <person name="van Eijk R."/>
            <person name="Schleper C."/>
            <person name="Guy L."/>
            <person name="Ettema T.J."/>
        </authorList>
    </citation>
    <scope>NUCLEOTIDE SEQUENCE</scope>
</reference>